<dbReference type="PROSITE" id="PS50217">
    <property type="entry name" value="BZIP"/>
    <property type="match status" value="1"/>
</dbReference>
<keyword evidence="4" id="KW-0804">Transcription</keyword>
<dbReference type="AlphaFoldDB" id="R7UHB4"/>
<keyword evidence="5" id="KW-0539">Nucleus</keyword>
<evidence type="ECO:0000256" key="6">
    <source>
        <dbReference type="SAM" id="MobiDB-lite"/>
    </source>
</evidence>
<dbReference type="EMBL" id="KB303412">
    <property type="protein sequence ID" value="ELU03203.1"/>
    <property type="molecule type" value="Genomic_DNA"/>
</dbReference>
<sequence length="69" mass="8529">SRRMKRMVPNEHKDDRYWEKRKRNNDAARRSRENKRHVEMGMRARTIFLEEEIALLRKEVSVLKTKFSL</sequence>
<dbReference type="EMBL" id="AMQN01008555">
    <property type="status" value="NOT_ANNOTATED_CDS"/>
    <property type="molecule type" value="Genomic_DNA"/>
</dbReference>
<feature type="non-terminal residue" evidence="8">
    <location>
        <position position="69"/>
    </location>
</feature>
<evidence type="ECO:0000313" key="10">
    <source>
        <dbReference type="Proteomes" id="UP000014760"/>
    </source>
</evidence>
<evidence type="ECO:0000256" key="3">
    <source>
        <dbReference type="ARBA" id="ARBA00023125"/>
    </source>
</evidence>
<proteinExistence type="inferred from homology"/>
<comment type="similarity">
    <text evidence="1">Belongs to the bZIP family. NFIL3 subfamily.</text>
</comment>
<evidence type="ECO:0000259" key="7">
    <source>
        <dbReference type="PROSITE" id="PS50217"/>
    </source>
</evidence>
<reference evidence="10" key="1">
    <citation type="submission" date="2012-12" db="EMBL/GenBank/DDBJ databases">
        <authorList>
            <person name="Hellsten U."/>
            <person name="Grimwood J."/>
            <person name="Chapman J.A."/>
            <person name="Shapiro H."/>
            <person name="Aerts A."/>
            <person name="Otillar R.P."/>
            <person name="Terry A.Y."/>
            <person name="Boore J.L."/>
            <person name="Simakov O."/>
            <person name="Marletaz F."/>
            <person name="Cho S.-J."/>
            <person name="Edsinger-Gonzales E."/>
            <person name="Havlak P."/>
            <person name="Kuo D.-H."/>
            <person name="Larsson T."/>
            <person name="Lv J."/>
            <person name="Arendt D."/>
            <person name="Savage R."/>
            <person name="Osoegawa K."/>
            <person name="de Jong P."/>
            <person name="Lindberg D.R."/>
            <person name="Seaver E.C."/>
            <person name="Weisblat D.A."/>
            <person name="Putnam N.H."/>
            <person name="Grigoriev I.V."/>
            <person name="Rokhsar D.S."/>
        </authorList>
    </citation>
    <scope>NUCLEOTIDE SEQUENCE</scope>
    <source>
        <strain evidence="10">I ESC-2004</strain>
    </source>
</reference>
<reference evidence="9" key="3">
    <citation type="submission" date="2015-06" db="UniProtKB">
        <authorList>
            <consortium name="EnsemblMetazoa"/>
        </authorList>
    </citation>
    <scope>IDENTIFICATION</scope>
</reference>
<keyword evidence="10" id="KW-1185">Reference proteome</keyword>
<dbReference type="EnsemblMetazoa" id="CapteT79542">
    <property type="protein sequence ID" value="CapteP79542"/>
    <property type="gene ID" value="CapteG79542"/>
</dbReference>
<dbReference type="Pfam" id="PF07716">
    <property type="entry name" value="bZIP_2"/>
    <property type="match status" value="1"/>
</dbReference>
<evidence type="ECO:0000256" key="1">
    <source>
        <dbReference type="ARBA" id="ARBA00006079"/>
    </source>
</evidence>
<evidence type="ECO:0000313" key="9">
    <source>
        <dbReference type="EnsemblMetazoa" id="CapteP79542"/>
    </source>
</evidence>
<name>R7UHB4_CAPTE</name>
<dbReference type="SUPFAM" id="SSF57959">
    <property type="entry name" value="Leucine zipper domain"/>
    <property type="match status" value="1"/>
</dbReference>
<feature type="non-terminal residue" evidence="8">
    <location>
        <position position="1"/>
    </location>
</feature>
<dbReference type="STRING" id="283909.R7UHB4"/>
<evidence type="ECO:0000313" key="8">
    <source>
        <dbReference type="EMBL" id="ELU03203.1"/>
    </source>
</evidence>
<accession>R7UHB4</accession>
<evidence type="ECO:0000256" key="4">
    <source>
        <dbReference type="ARBA" id="ARBA00023163"/>
    </source>
</evidence>
<dbReference type="PANTHER" id="PTHR15284:SF0">
    <property type="entry name" value="GH23983P"/>
    <property type="match status" value="1"/>
</dbReference>
<dbReference type="Gene3D" id="1.20.5.170">
    <property type="match status" value="1"/>
</dbReference>
<dbReference type="FunFam" id="1.20.5.170:FF:000025">
    <property type="entry name" value="nuclear factor interleukin-3-regulated protein-like"/>
    <property type="match status" value="1"/>
</dbReference>
<feature type="compositionally biased region" description="Basic and acidic residues" evidence="6">
    <location>
        <begin position="8"/>
        <end position="37"/>
    </location>
</feature>
<reference evidence="8 10" key="2">
    <citation type="journal article" date="2013" name="Nature">
        <title>Insights into bilaterian evolution from three spiralian genomes.</title>
        <authorList>
            <person name="Simakov O."/>
            <person name="Marletaz F."/>
            <person name="Cho S.J."/>
            <person name="Edsinger-Gonzales E."/>
            <person name="Havlak P."/>
            <person name="Hellsten U."/>
            <person name="Kuo D.H."/>
            <person name="Larsson T."/>
            <person name="Lv J."/>
            <person name="Arendt D."/>
            <person name="Savage R."/>
            <person name="Osoegawa K."/>
            <person name="de Jong P."/>
            <person name="Grimwood J."/>
            <person name="Chapman J.A."/>
            <person name="Shapiro H."/>
            <person name="Aerts A."/>
            <person name="Otillar R.P."/>
            <person name="Terry A.Y."/>
            <person name="Boore J.L."/>
            <person name="Grigoriev I.V."/>
            <person name="Lindberg D.R."/>
            <person name="Seaver E.C."/>
            <person name="Weisblat D.A."/>
            <person name="Putnam N.H."/>
            <person name="Rokhsar D.S."/>
        </authorList>
    </citation>
    <scope>NUCLEOTIDE SEQUENCE</scope>
    <source>
        <strain evidence="8 10">I ESC-2004</strain>
    </source>
</reference>
<dbReference type="GO" id="GO:0003700">
    <property type="term" value="F:DNA-binding transcription factor activity"/>
    <property type="evidence" value="ECO:0007669"/>
    <property type="project" value="InterPro"/>
</dbReference>
<keyword evidence="3" id="KW-0238">DNA-binding</keyword>
<dbReference type="SMART" id="SM00338">
    <property type="entry name" value="BRLZ"/>
    <property type="match status" value="1"/>
</dbReference>
<feature type="region of interest" description="Disordered" evidence="6">
    <location>
        <begin position="1"/>
        <end position="37"/>
    </location>
</feature>
<dbReference type="GO" id="GO:0003677">
    <property type="term" value="F:DNA binding"/>
    <property type="evidence" value="ECO:0007669"/>
    <property type="project" value="UniProtKB-KW"/>
</dbReference>
<evidence type="ECO:0000256" key="5">
    <source>
        <dbReference type="ARBA" id="ARBA00023242"/>
    </source>
</evidence>
<dbReference type="GO" id="GO:0007623">
    <property type="term" value="P:circadian rhythm"/>
    <property type="evidence" value="ECO:0007669"/>
    <property type="project" value="TreeGrafter"/>
</dbReference>
<dbReference type="OMA" id="RRDNEMG"/>
<dbReference type="Proteomes" id="UP000014760">
    <property type="component" value="Unassembled WGS sequence"/>
</dbReference>
<dbReference type="InterPro" id="IPR046347">
    <property type="entry name" value="bZIP_sf"/>
</dbReference>
<organism evidence="8">
    <name type="scientific">Capitella teleta</name>
    <name type="common">Polychaete worm</name>
    <dbReference type="NCBI Taxonomy" id="283909"/>
    <lineage>
        <taxon>Eukaryota</taxon>
        <taxon>Metazoa</taxon>
        <taxon>Spiralia</taxon>
        <taxon>Lophotrochozoa</taxon>
        <taxon>Annelida</taxon>
        <taxon>Polychaeta</taxon>
        <taxon>Sedentaria</taxon>
        <taxon>Scolecida</taxon>
        <taxon>Capitellidae</taxon>
        <taxon>Capitella</taxon>
    </lineage>
</organism>
<dbReference type="InterPro" id="IPR047229">
    <property type="entry name" value="NFIL3-like"/>
</dbReference>
<protein>
    <recommendedName>
        <fullName evidence="7">BZIP domain-containing protein</fullName>
    </recommendedName>
</protein>
<keyword evidence="2" id="KW-0805">Transcription regulation</keyword>
<gene>
    <name evidence="8" type="ORF">CAPTEDRAFT_79542</name>
</gene>
<dbReference type="GO" id="GO:0005634">
    <property type="term" value="C:nucleus"/>
    <property type="evidence" value="ECO:0007669"/>
    <property type="project" value="TreeGrafter"/>
</dbReference>
<dbReference type="PANTHER" id="PTHR15284">
    <property type="entry name" value="NUCLEAR FACTOR INTERLEUKIN-3-REGULATED PROTEIN"/>
    <property type="match status" value="1"/>
</dbReference>
<evidence type="ECO:0000256" key="2">
    <source>
        <dbReference type="ARBA" id="ARBA00023015"/>
    </source>
</evidence>
<dbReference type="HOGENOM" id="CLU_178951_1_0_1"/>
<dbReference type="InterPro" id="IPR004827">
    <property type="entry name" value="bZIP"/>
</dbReference>
<feature type="domain" description="BZIP" evidence="7">
    <location>
        <begin position="14"/>
        <end position="69"/>
    </location>
</feature>
<dbReference type="OrthoDB" id="6022300at2759"/>